<dbReference type="InterPro" id="IPR013766">
    <property type="entry name" value="Thioredoxin_domain"/>
</dbReference>
<comment type="similarity">
    <text evidence="1 2 3">Belongs to the NDK family.</text>
</comment>
<evidence type="ECO:0000256" key="3">
    <source>
        <dbReference type="RuleBase" id="RU004011"/>
    </source>
</evidence>
<dbReference type="GeneTree" id="ENSGT00940000164537"/>
<dbReference type="PROSITE" id="PS51352">
    <property type="entry name" value="THIOREDOXIN_2"/>
    <property type="match status" value="1"/>
</dbReference>
<accession>A0A3B3TDB1</accession>
<dbReference type="CDD" id="cd02948">
    <property type="entry name" value="TRX_NDPK"/>
    <property type="match status" value="1"/>
</dbReference>
<dbReference type="CDD" id="cd04416">
    <property type="entry name" value="NDPk_TX"/>
    <property type="match status" value="1"/>
</dbReference>
<feature type="active site" description="Pros-phosphohistidine intermediate" evidence="2">
    <location>
        <position position="550"/>
    </location>
</feature>
<dbReference type="STRING" id="1676925.ENSPKIP00000040296"/>
<evidence type="ECO:0000256" key="1">
    <source>
        <dbReference type="ARBA" id="ARBA00008142"/>
    </source>
</evidence>
<dbReference type="Pfam" id="PF00085">
    <property type="entry name" value="Thioredoxin"/>
    <property type="match status" value="1"/>
</dbReference>
<feature type="binding site" evidence="2">
    <location>
        <position position="489"/>
    </location>
    <ligand>
        <name>ATP</name>
        <dbReference type="ChEBI" id="CHEBI:30616"/>
    </ligand>
</feature>
<protein>
    <submittedName>
        <fullName evidence="5">NME/NM23 family member 9</fullName>
    </submittedName>
</protein>
<comment type="caution">
    <text evidence="2">Lacks conserved residue(s) required for the propagation of feature annotation.</text>
</comment>
<dbReference type="KEGG" id="pki:111842968"/>
<name>A0A3B3TDB1_9TELE</name>
<sequence>MAGKKKEASLQVAITNQGQWDELLATKGLIVVDVYQRWCGPCRAVFSLFRKIKNELGDNLLHFATAEADSVDSLQRYRGKCEPTFMFYGGGSLVAVLHGANAPLLQKMVLEQLEQEKRVMEQGAERKVEEELVEKDLGITHNEKVPVRKSYTIAVIKPDVVTHGKANEIIMKVQEAGFEITGQEVRMLTRAEAEDFYQHMAAEPYFRELVQIMCNGSSHILLISQSGDVIQTWRKFIDTATMEGAKGEVTDSLKGQCGAGMLSNALHGCSDRSQANRALALFFPSFRHAFAHLQDGAEESTVERTLALIPPAISREDIILRIQATGLSIAMKRELLLTEEQIRQFYWQHLQEDHFPTLLKSMSSGPILALVLSGLGAVKKWRSMLELQDVDWAQQESSDSLAAELVAHGEPNNLLYGSHTPNQAEQEIQVVFPPEQTLALIKPDTVEEHKDEILKAIQDAGFSILHMMAVCLSQADIEKLYRKLQDKPFFNQLVDFMCSGPCMALILSKFRAVHEWRAMMGPTDPCQARETAAESLRVHFGKDILHNAVHGSSSSERANEEIHLVFGDVCREENQASLLHEASATAEGEGSLGFPAEIAAPATRPWISGSKWMDGYT</sequence>
<feature type="binding site" evidence="2">
    <location>
        <position position="517"/>
    </location>
    <ligand>
        <name>ATP</name>
        <dbReference type="ChEBI" id="CHEBI:30616"/>
    </ligand>
</feature>
<reference evidence="5" key="2">
    <citation type="submission" date="2025-09" db="UniProtKB">
        <authorList>
            <consortium name="Ensembl"/>
        </authorList>
    </citation>
    <scope>IDENTIFICATION</scope>
</reference>
<dbReference type="AlphaFoldDB" id="A0A3B3TDB1"/>
<dbReference type="GO" id="GO:0006183">
    <property type="term" value="P:GTP biosynthetic process"/>
    <property type="evidence" value="ECO:0007669"/>
    <property type="project" value="InterPro"/>
</dbReference>
<dbReference type="Proteomes" id="UP000261540">
    <property type="component" value="Unplaced"/>
</dbReference>
<dbReference type="Ensembl" id="ENSPKIT00000021315.1">
    <property type="protein sequence ID" value="ENSPKIP00000040296.1"/>
    <property type="gene ID" value="ENSPKIG00000017316.1"/>
</dbReference>
<reference evidence="5" key="1">
    <citation type="submission" date="2025-08" db="UniProtKB">
        <authorList>
            <consortium name="Ensembl"/>
        </authorList>
    </citation>
    <scope>IDENTIFICATION</scope>
</reference>
<dbReference type="PANTHER" id="PTHR46135">
    <property type="entry name" value="NME/NM23 FAMILY MEMBER 8"/>
    <property type="match status" value="1"/>
</dbReference>
<dbReference type="InterPro" id="IPR051766">
    <property type="entry name" value="TXND_domain-containing"/>
</dbReference>
<keyword evidence="6" id="KW-1185">Reference proteome</keyword>
<feature type="binding site" evidence="2">
    <location>
        <position position="442"/>
    </location>
    <ligand>
        <name>ATP</name>
        <dbReference type="ChEBI" id="CHEBI:30616"/>
    </ligand>
</feature>
<dbReference type="InterPro" id="IPR036249">
    <property type="entry name" value="Thioredoxin-like_sf"/>
</dbReference>
<evidence type="ECO:0000313" key="5">
    <source>
        <dbReference type="Ensembl" id="ENSPKIP00000040296.1"/>
    </source>
</evidence>
<dbReference type="GO" id="GO:0006228">
    <property type="term" value="P:UTP biosynthetic process"/>
    <property type="evidence" value="ECO:0007669"/>
    <property type="project" value="InterPro"/>
</dbReference>
<dbReference type="Pfam" id="PF00334">
    <property type="entry name" value="NDK"/>
    <property type="match status" value="2"/>
</dbReference>
<feature type="domain" description="Thioredoxin" evidence="4">
    <location>
        <begin position="1"/>
        <end position="115"/>
    </location>
</feature>
<dbReference type="SMART" id="SM00562">
    <property type="entry name" value="NDK"/>
    <property type="match status" value="3"/>
</dbReference>
<evidence type="ECO:0000313" key="6">
    <source>
        <dbReference type="Proteomes" id="UP000261540"/>
    </source>
</evidence>
<proteinExistence type="inferred from homology"/>
<dbReference type="PROSITE" id="PS00194">
    <property type="entry name" value="THIOREDOXIN_1"/>
    <property type="match status" value="1"/>
</dbReference>
<dbReference type="OrthoDB" id="10263751at2759"/>
<dbReference type="CTD" id="347736"/>
<feature type="active site" description="Pros-phosphohistidine intermediate" evidence="2">
    <location>
        <position position="267"/>
    </location>
</feature>
<dbReference type="PANTHER" id="PTHR46135:SF5">
    <property type="entry name" value="THIOREDOXIN DOMAIN-CONTAINING PROTEIN 6 ISOFORM X1"/>
    <property type="match status" value="1"/>
</dbReference>
<dbReference type="PROSITE" id="PS51374">
    <property type="entry name" value="NDPK_LIKE"/>
    <property type="match status" value="3"/>
</dbReference>
<dbReference type="SUPFAM" id="SSF52833">
    <property type="entry name" value="Thioredoxin-like"/>
    <property type="match status" value="1"/>
</dbReference>
<feature type="binding site" evidence="2">
    <location>
        <position position="523"/>
    </location>
    <ligand>
        <name>ATP</name>
        <dbReference type="ChEBI" id="CHEBI:30616"/>
    </ligand>
</feature>
<feature type="binding site" evidence="2">
    <location>
        <position position="537"/>
    </location>
    <ligand>
        <name>ATP</name>
        <dbReference type="ChEBI" id="CHEBI:30616"/>
    </ligand>
</feature>
<dbReference type="SUPFAM" id="SSF54919">
    <property type="entry name" value="Nucleoside diphosphate kinase, NDK"/>
    <property type="match status" value="3"/>
</dbReference>
<feature type="binding site" evidence="2">
    <location>
        <position position="547"/>
    </location>
    <ligand>
        <name>ATP</name>
        <dbReference type="ChEBI" id="CHEBI:30616"/>
    </ligand>
</feature>
<evidence type="ECO:0000259" key="4">
    <source>
        <dbReference type="PROSITE" id="PS51352"/>
    </source>
</evidence>
<organism evidence="5 6">
    <name type="scientific">Paramormyrops kingsleyae</name>
    <dbReference type="NCBI Taxonomy" id="1676925"/>
    <lineage>
        <taxon>Eukaryota</taxon>
        <taxon>Metazoa</taxon>
        <taxon>Chordata</taxon>
        <taxon>Craniata</taxon>
        <taxon>Vertebrata</taxon>
        <taxon>Euteleostomi</taxon>
        <taxon>Actinopterygii</taxon>
        <taxon>Neopterygii</taxon>
        <taxon>Teleostei</taxon>
        <taxon>Osteoglossocephala</taxon>
        <taxon>Osteoglossomorpha</taxon>
        <taxon>Osteoglossiformes</taxon>
        <taxon>Mormyridae</taxon>
        <taxon>Paramormyrops</taxon>
    </lineage>
</organism>
<dbReference type="GO" id="GO:0006241">
    <property type="term" value="P:CTP biosynthetic process"/>
    <property type="evidence" value="ECO:0007669"/>
    <property type="project" value="InterPro"/>
</dbReference>
<dbReference type="InterPro" id="IPR001564">
    <property type="entry name" value="Nucleoside_diP_kinase"/>
</dbReference>
<dbReference type="GO" id="GO:0004550">
    <property type="term" value="F:nucleoside diphosphate kinase activity"/>
    <property type="evidence" value="ECO:0007669"/>
    <property type="project" value="InterPro"/>
</dbReference>
<dbReference type="InterPro" id="IPR017937">
    <property type="entry name" value="Thioredoxin_CS"/>
</dbReference>
<dbReference type="Gene3D" id="3.40.30.10">
    <property type="entry name" value="Glutaredoxin"/>
    <property type="match status" value="1"/>
</dbReference>
<dbReference type="Gene3D" id="3.30.70.141">
    <property type="entry name" value="Nucleoside diphosphate kinase-like domain"/>
    <property type="match status" value="3"/>
</dbReference>
<dbReference type="InterPro" id="IPR036850">
    <property type="entry name" value="NDK-like_dom_sf"/>
</dbReference>
<dbReference type="InterPro" id="IPR034907">
    <property type="entry name" value="NDK-like_dom"/>
</dbReference>
<evidence type="ECO:0000256" key="2">
    <source>
        <dbReference type="PROSITE-ProRule" id="PRU00706"/>
    </source>
</evidence>
<dbReference type="PRINTS" id="PR01243">
    <property type="entry name" value="NUCDPKINASE"/>
</dbReference>